<feature type="compositionally biased region" description="Polar residues" evidence="1">
    <location>
        <begin position="54"/>
        <end position="72"/>
    </location>
</feature>
<gene>
    <name evidence="2" type="ORF">VCS650_LOCUS2536</name>
</gene>
<protein>
    <submittedName>
        <fullName evidence="2">Uncharacterized protein</fullName>
    </submittedName>
</protein>
<reference evidence="2" key="1">
    <citation type="submission" date="2021-02" db="EMBL/GenBank/DDBJ databases">
        <authorList>
            <person name="Nowell W R."/>
        </authorList>
    </citation>
    <scope>NUCLEOTIDE SEQUENCE</scope>
</reference>
<dbReference type="AlphaFoldDB" id="A0A813QZB1"/>
<name>A0A813QZB1_9BILA</name>
<sequence length="203" mass="22495">MVNIFIDADDTINGVLHHEKRIEKEQHDIEPSVTTAQVYQSQQINDVPPLASNGYENRSSQSLSEPSITPKTIPNPDNEIIESSLSTIQNDDLQSVTTYEFDTVGFVVGDESDSATNSDDDLSSVNFDEIGKLLNNGNSRLVPCISYPSLEMDIGSQDVTHGLYSNWCLQALIERAKTEADIRKQLTASEVLLFKCTSEQSCY</sequence>
<feature type="region of interest" description="Disordered" evidence="1">
    <location>
        <begin position="47"/>
        <end position="78"/>
    </location>
</feature>
<proteinExistence type="predicted"/>
<evidence type="ECO:0000313" key="3">
    <source>
        <dbReference type="Proteomes" id="UP000663891"/>
    </source>
</evidence>
<dbReference type="OrthoDB" id="10293497at2759"/>
<dbReference type="Proteomes" id="UP000663891">
    <property type="component" value="Unassembled WGS sequence"/>
</dbReference>
<comment type="caution">
    <text evidence="2">The sequence shown here is derived from an EMBL/GenBank/DDBJ whole genome shotgun (WGS) entry which is preliminary data.</text>
</comment>
<evidence type="ECO:0000256" key="1">
    <source>
        <dbReference type="SAM" id="MobiDB-lite"/>
    </source>
</evidence>
<organism evidence="2 3">
    <name type="scientific">Adineta steineri</name>
    <dbReference type="NCBI Taxonomy" id="433720"/>
    <lineage>
        <taxon>Eukaryota</taxon>
        <taxon>Metazoa</taxon>
        <taxon>Spiralia</taxon>
        <taxon>Gnathifera</taxon>
        <taxon>Rotifera</taxon>
        <taxon>Eurotatoria</taxon>
        <taxon>Bdelloidea</taxon>
        <taxon>Adinetida</taxon>
        <taxon>Adinetidae</taxon>
        <taxon>Adineta</taxon>
    </lineage>
</organism>
<dbReference type="EMBL" id="CAJNON010000012">
    <property type="protein sequence ID" value="CAF0773928.1"/>
    <property type="molecule type" value="Genomic_DNA"/>
</dbReference>
<accession>A0A813QZB1</accession>
<evidence type="ECO:0000313" key="2">
    <source>
        <dbReference type="EMBL" id="CAF0773928.1"/>
    </source>
</evidence>